<protein>
    <recommendedName>
        <fullName evidence="5">DUF1800 domain-containing protein</fullName>
    </recommendedName>
</protein>
<dbReference type="OrthoDB" id="9772295at2"/>
<evidence type="ECO:0000313" key="4">
    <source>
        <dbReference type="Proteomes" id="UP000095228"/>
    </source>
</evidence>
<dbReference type="Pfam" id="PF08811">
    <property type="entry name" value="DUF1800"/>
    <property type="match status" value="1"/>
</dbReference>
<feature type="signal peptide" evidence="2">
    <location>
        <begin position="1"/>
        <end position="23"/>
    </location>
</feature>
<dbReference type="STRING" id="1838286.Verru16b_00708"/>
<feature type="region of interest" description="Disordered" evidence="1">
    <location>
        <begin position="103"/>
        <end position="127"/>
    </location>
</feature>
<gene>
    <name evidence="3" type="ORF">Verru16b_00708</name>
</gene>
<organism evidence="3 4">
    <name type="scientific">Lacunisphaera limnophila</name>
    <dbReference type="NCBI Taxonomy" id="1838286"/>
    <lineage>
        <taxon>Bacteria</taxon>
        <taxon>Pseudomonadati</taxon>
        <taxon>Verrucomicrobiota</taxon>
        <taxon>Opitutia</taxon>
        <taxon>Opitutales</taxon>
        <taxon>Opitutaceae</taxon>
        <taxon>Lacunisphaera</taxon>
    </lineage>
</organism>
<name>A0A1D8AS02_9BACT</name>
<dbReference type="EMBL" id="CP016094">
    <property type="protein sequence ID" value="AOS43656.1"/>
    <property type="molecule type" value="Genomic_DNA"/>
</dbReference>
<evidence type="ECO:0000256" key="2">
    <source>
        <dbReference type="SAM" id="SignalP"/>
    </source>
</evidence>
<feature type="compositionally biased region" description="Basic and acidic residues" evidence="1">
    <location>
        <begin position="222"/>
        <end position="232"/>
    </location>
</feature>
<dbReference type="Proteomes" id="UP000095228">
    <property type="component" value="Chromosome"/>
</dbReference>
<evidence type="ECO:0000256" key="1">
    <source>
        <dbReference type="SAM" id="MobiDB-lite"/>
    </source>
</evidence>
<keyword evidence="2" id="KW-0732">Signal</keyword>
<dbReference type="InterPro" id="IPR014917">
    <property type="entry name" value="DUF1800"/>
</dbReference>
<proteinExistence type="predicted"/>
<feature type="region of interest" description="Disordered" evidence="1">
    <location>
        <begin position="222"/>
        <end position="259"/>
    </location>
</feature>
<reference evidence="3 4" key="1">
    <citation type="submission" date="2016-06" db="EMBL/GenBank/DDBJ databases">
        <title>Three novel species with peptidoglycan cell walls form the new genus Lacunisphaera gen. nov. in the family Opitutaceae of the verrucomicrobial subdivision 4.</title>
        <authorList>
            <person name="Rast P."/>
            <person name="Gloeckner I."/>
            <person name="Jogler M."/>
            <person name="Boedeker C."/>
            <person name="Jeske O."/>
            <person name="Wiegand S."/>
            <person name="Reinhardt R."/>
            <person name="Schumann P."/>
            <person name="Rohde M."/>
            <person name="Spring S."/>
            <person name="Gloeckner F.O."/>
            <person name="Jogler C."/>
        </authorList>
    </citation>
    <scope>NUCLEOTIDE SEQUENCE [LARGE SCALE GENOMIC DNA]</scope>
    <source>
        <strain evidence="3 4">IG16b</strain>
    </source>
</reference>
<dbReference type="KEGG" id="obg:Verru16b_00708"/>
<feature type="chain" id="PRO_5009105023" description="DUF1800 domain-containing protein" evidence="2">
    <location>
        <begin position="24"/>
        <end position="580"/>
    </location>
</feature>
<accession>A0A1D8AS02</accession>
<evidence type="ECO:0000313" key="3">
    <source>
        <dbReference type="EMBL" id="AOS43656.1"/>
    </source>
</evidence>
<dbReference type="AlphaFoldDB" id="A0A1D8AS02"/>
<dbReference type="PATRIC" id="fig|1838286.3.peg.715"/>
<sequence length="580" mass="62913">MDRVRWLALPLVFLLLSGGIAAAAVTEAEQATAAHVLNRLGYGPRPGEVERVAAQGVPSWIRAQLQPEGLPDAAAQAAVAKLTHLQLTPAALVTAYHEQRNQAQKANAAKATEGEPMQATRPRTAQDDPLRSVVAQALGELQYAKLTRAVRSERQLEEVLVDFWFNHFNVDVRKQAVRATVVTYEQDTIRPHVFGRFRDLLGATAQSPAMLVYLDNARSSRERELTDRERARQRQAGAKTMGPDGEAAAPAARPRKGGLNENYGRELLELHTLGVDGGYTQRDVQEVARVFTGWTVDPRDGRFVFRERMHDPKPKTVLGTKIKGGGQAEGERVLDLLATHPATARHLATKLCQRFVADTPPAALVERVAAEFRASDGDLRRTYAALFASPEFLGPEYRGAKTKSPFEFLASALRATGATLVEVPPRAGRPPVHAVEAGLVFGRGAERIAALPRRTALMHLVEMGQPLYAWGPPTGFPEDSSHWVNAGALVARLNFALALTGGQVADCRVEPGPLLRGADTDEPASVITTLGRTVLGKEPGENTRRIVLAQLEESAGGEATPINSRKALALLLGAPEFQRR</sequence>
<evidence type="ECO:0008006" key="5">
    <source>
        <dbReference type="Google" id="ProtNLM"/>
    </source>
</evidence>
<dbReference type="RefSeq" id="WP_069960986.1">
    <property type="nucleotide sequence ID" value="NZ_CP016094.1"/>
</dbReference>
<keyword evidence="4" id="KW-1185">Reference proteome</keyword>